<keyword evidence="2 6" id="KW-0808">Transferase</keyword>
<evidence type="ECO:0000256" key="4">
    <source>
        <dbReference type="ARBA" id="ARBA00022777"/>
    </source>
</evidence>
<dbReference type="NCBIfam" id="TIGR03168">
    <property type="entry name" value="1-PFK"/>
    <property type="match status" value="1"/>
</dbReference>
<dbReference type="InterPro" id="IPR017583">
    <property type="entry name" value="Tagatose/fructose_Pkinase"/>
</dbReference>
<dbReference type="GO" id="GO:0016052">
    <property type="term" value="P:carbohydrate catabolic process"/>
    <property type="evidence" value="ECO:0007669"/>
    <property type="project" value="UniProtKB-ARBA"/>
</dbReference>
<protein>
    <submittedName>
        <fullName evidence="8">6-phosphofructokinase 2</fullName>
    </submittedName>
</protein>
<accession>A0A1M5SMA5</accession>
<gene>
    <name evidence="8" type="ORF">SAMN02745199_0957</name>
</gene>
<dbReference type="GO" id="GO:0008443">
    <property type="term" value="F:phosphofructokinase activity"/>
    <property type="evidence" value="ECO:0007669"/>
    <property type="project" value="UniProtKB-ARBA"/>
</dbReference>
<proteinExistence type="inferred from homology"/>
<organism evidence="8 9">
    <name type="scientific">Thermosipho atlanticus DSM 15807</name>
    <dbReference type="NCBI Taxonomy" id="1123380"/>
    <lineage>
        <taxon>Bacteria</taxon>
        <taxon>Thermotogati</taxon>
        <taxon>Thermotogota</taxon>
        <taxon>Thermotogae</taxon>
        <taxon>Thermotogales</taxon>
        <taxon>Fervidobacteriaceae</taxon>
        <taxon>Thermosipho</taxon>
    </lineage>
</organism>
<dbReference type="PANTHER" id="PTHR46566:SF2">
    <property type="entry name" value="ATP-DEPENDENT 6-PHOSPHOFRUCTOKINASE ISOZYME 2"/>
    <property type="match status" value="1"/>
</dbReference>
<dbReference type="InterPro" id="IPR029056">
    <property type="entry name" value="Ribokinase-like"/>
</dbReference>
<evidence type="ECO:0000256" key="2">
    <source>
        <dbReference type="ARBA" id="ARBA00022679"/>
    </source>
</evidence>
<dbReference type="GO" id="GO:0044281">
    <property type="term" value="P:small molecule metabolic process"/>
    <property type="evidence" value="ECO:0007669"/>
    <property type="project" value="UniProtKB-ARBA"/>
</dbReference>
<dbReference type="RefSeq" id="WP_073072812.1">
    <property type="nucleotide sequence ID" value="NZ_FQXN01000003.1"/>
</dbReference>
<evidence type="ECO:0000256" key="6">
    <source>
        <dbReference type="PIRNR" id="PIRNR000535"/>
    </source>
</evidence>
<dbReference type="FunFam" id="3.40.1190.20:FF:000001">
    <property type="entry name" value="Phosphofructokinase"/>
    <property type="match status" value="1"/>
</dbReference>
<comment type="similarity">
    <text evidence="1">Belongs to the carbohydrate kinase PfkB family.</text>
</comment>
<dbReference type="InterPro" id="IPR011611">
    <property type="entry name" value="PfkB_dom"/>
</dbReference>
<keyword evidence="4 8" id="KW-0418">Kinase</keyword>
<dbReference type="GO" id="GO:0005524">
    <property type="term" value="F:ATP binding"/>
    <property type="evidence" value="ECO:0007669"/>
    <property type="project" value="UniProtKB-KW"/>
</dbReference>
<dbReference type="Gene3D" id="3.40.1190.20">
    <property type="match status" value="1"/>
</dbReference>
<dbReference type="GO" id="GO:0005829">
    <property type="term" value="C:cytosol"/>
    <property type="evidence" value="ECO:0007669"/>
    <property type="project" value="TreeGrafter"/>
</dbReference>
<evidence type="ECO:0000256" key="5">
    <source>
        <dbReference type="ARBA" id="ARBA00022840"/>
    </source>
</evidence>
<keyword evidence="9" id="KW-1185">Reference proteome</keyword>
<dbReference type="PANTHER" id="PTHR46566">
    <property type="entry name" value="1-PHOSPHOFRUCTOKINASE-RELATED"/>
    <property type="match status" value="1"/>
</dbReference>
<keyword evidence="3" id="KW-0547">Nucleotide-binding</keyword>
<dbReference type="STRING" id="1123380.SAMN02745199_0957"/>
<evidence type="ECO:0000256" key="1">
    <source>
        <dbReference type="ARBA" id="ARBA00010688"/>
    </source>
</evidence>
<sequence>MIFTLTMNPCLDRYIYIDKLVYDDTIRARKIVDYPAGKGIDVSRVIKELGGISIAITFLGGDNGRKIENMLDKEGVIYSSIRVESETRMNIILESKGGQYRISMPGAKISKRKLEVVFEVLEALVREDDIVVISGSLPQGVKPEIYFKIIKLLKDRGSYVYYDTDGEALKIGIHAKPDAIKPNIHEFERLIEKKISSENLSELISEGRRLIAEFELKEILLTLGGKGSLLITNEKALYAHHVEVPIKSAVGAGDSFLAAYVLKKNEGNTEIEAFRWANAAGSAAVMTPGTELCRIEDVLNLLEKIRIEKVKS</sequence>
<dbReference type="CDD" id="cd01164">
    <property type="entry name" value="FruK_PfkB_like"/>
    <property type="match status" value="1"/>
</dbReference>
<dbReference type="OrthoDB" id="9801219at2"/>
<dbReference type="PIRSF" id="PIRSF000535">
    <property type="entry name" value="1PFK/6PFK/LacC"/>
    <property type="match status" value="1"/>
</dbReference>
<evidence type="ECO:0000256" key="3">
    <source>
        <dbReference type="ARBA" id="ARBA00022741"/>
    </source>
</evidence>
<dbReference type="SUPFAM" id="SSF53613">
    <property type="entry name" value="Ribokinase-like"/>
    <property type="match status" value="1"/>
</dbReference>
<evidence type="ECO:0000313" key="8">
    <source>
        <dbReference type="EMBL" id="SHH39647.1"/>
    </source>
</evidence>
<dbReference type="Pfam" id="PF00294">
    <property type="entry name" value="PfkB"/>
    <property type="match status" value="1"/>
</dbReference>
<dbReference type="AlphaFoldDB" id="A0A1M5SMA5"/>
<keyword evidence="5" id="KW-0067">ATP-binding</keyword>
<evidence type="ECO:0000313" key="9">
    <source>
        <dbReference type="Proteomes" id="UP000242592"/>
    </source>
</evidence>
<evidence type="ECO:0000259" key="7">
    <source>
        <dbReference type="Pfam" id="PF00294"/>
    </source>
</evidence>
<name>A0A1M5SMA5_9BACT</name>
<dbReference type="EMBL" id="FQXN01000003">
    <property type="protein sequence ID" value="SHH39647.1"/>
    <property type="molecule type" value="Genomic_DNA"/>
</dbReference>
<feature type="domain" description="Carbohydrate kinase PfkB" evidence="7">
    <location>
        <begin position="7"/>
        <end position="293"/>
    </location>
</feature>
<dbReference type="Proteomes" id="UP000242592">
    <property type="component" value="Unassembled WGS sequence"/>
</dbReference>
<reference evidence="9" key="1">
    <citation type="submission" date="2016-11" db="EMBL/GenBank/DDBJ databases">
        <authorList>
            <person name="Varghese N."/>
            <person name="Submissions S."/>
        </authorList>
    </citation>
    <scope>NUCLEOTIDE SEQUENCE [LARGE SCALE GENOMIC DNA]</scope>
    <source>
        <strain evidence="9">DSM 15807</strain>
    </source>
</reference>